<comment type="caution">
    <text evidence="7">The sequence shown here is derived from an EMBL/GenBank/DDBJ whole genome shotgun (WGS) entry which is preliminary data.</text>
</comment>
<dbReference type="AlphaFoldDB" id="A0AAW0XHU6"/>
<keyword evidence="4 5" id="KW-0472">Membrane</keyword>
<keyword evidence="8" id="KW-1185">Reference proteome</keyword>
<keyword evidence="2 5" id="KW-0812">Transmembrane</keyword>
<evidence type="ECO:0000256" key="6">
    <source>
        <dbReference type="SAM" id="SignalP"/>
    </source>
</evidence>
<reference evidence="7 8" key="1">
    <citation type="journal article" date="2024" name="BMC Genomics">
        <title>Genome assembly of redclaw crayfish (Cherax quadricarinatus) provides insights into its immune adaptation and hypoxia tolerance.</title>
        <authorList>
            <person name="Liu Z."/>
            <person name="Zheng J."/>
            <person name="Li H."/>
            <person name="Fang K."/>
            <person name="Wang S."/>
            <person name="He J."/>
            <person name="Zhou D."/>
            <person name="Weng S."/>
            <person name="Chi M."/>
            <person name="Gu Z."/>
            <person name="He J."/>
            <person name="Li F."/>
            <person name="Wang M."/>
        </authorList>
    </citation>
    <scope>NUCLEOTIDE SEQUENCE [LARGE SCALE GENOMIC DNA]</scope>
    <source>
        <strain evidence="7">ZL_2023a</strain>
    </source>
</reference>
<dbReference type="Proteomes" id="UP001445076">
    <property type="component" value="Unassembled WGS sequence"/>
</dbReference>
<dbReference type="InterPro" id="IPR023271">
    <property type="entry name" value="Aquaporin-like"/>
</dbReference>
<dbReference type="InterPro" id="IPR051883">
    <property type="entry name" value="AQP11/12_channel"/>
</dbReference>
<evidence type="ECO:0000256" key="3">
    <source>
        <dbReference type="ARBA" id="ARBA00022989"/>
    </source>
</evidence>
<keyword evidence="6" id="KW-0732">Signal</keyword>
<organism evidence="7 8">
    <name type="scientific">Cherax quadricarinatus</name>
    <name type="common">Australian red claw crayfish</name>
    <dbReference type="NCBI Taxonomy" id="27406"/>
    <lineage>
        <taxon>Eukaryota</taxon>
        <taxon>Metazoa</taxon>
        <taxon>Ecdysozoa</taxon>
        <taxon>Arthropoda</taxon>
        <taxon>Crustacea</taxon>
        <taxon>Multicrustacea</taxon>
        <taxon>Malacostraca</taxon>
        <taxon>Eumalacostraca</taxon>
        <taxon>Eucarida</taxon>
        <taxon>Decapoda</taxon>
        <taxon>Pleocyemata</taxon>
        <taxon>Astacidea</taxon>
        <taxon>Parastacoidea</taxon>
        <taxon>Parastacidae</taxon>
        <taxon>Cherax</taxon>
    </lineage>
</organism>
<dbReference type="GO" id="GO:0015267">
    <property type="term" value="F:channel activity"/>
    <property type="evidence" value="ECO:0007669"/>
    <property type="project" value="TreeGrafter"/>
</dbReference>
<evidence type="ECO:0000313" key="7">
    <source>
        <dbReference type="EMBL" id="KAK8744133.1"/>
    </source>
</evidence>
<dbReference type="PANTHER" id="PTHR21191">
    <property type="entry name" value="AQUAPORIN"/>
    <property type="match status" value="1"/>
</dbReference>
<dbReference type="Gene3D" id="1.20.1080.10">
    <property type="entry name" value="Glycerol uptake facilitator protein"/>
    <property type="match status" value="1"/>
</dbReference>
<feature type="signal peptide" evidence="6">
    <location>
        <begin position="1"/>
        <end position="22"/>
    </location>
</feature>
<comment type="subcellular location">
    <subcellularLocation>
        <location evidence="1">Membrane</location>
        <topology evidence="1">Multi-pass membrane protein</topology>
    </subcellularLocation>
</comment>
<feature type="transmembrane region" description="Helical" evidence="5">
    <location>
        <begin position="170"/>
        <end position="188"/>
    </location>
</feature>
<dbReference type="SUPFAM" id="SSF81338">
    <property type="entry name" value="Aquaporin-like"/>
    <property type="match status" value="1"/>
</dbReference>
<evidence type="ECO:0008006" key="9">
    <source>
        <dbReference type="Google" id="ProtNLM"/>
    </source>
</evidence>
<feature type="transmembrane region" description="Helical" evidence="5">
    <location>
        <begin position="126"/>
        <end position="150"/>
    </location>
</feature>
<dbReference type="PANTHER" id="PTHR21191:SF16">
    <property type="entry name" value="AQUAPORIN"/>
    <property type="match status" value="1"/>
</dbReference>
<accession>A0AAW0XHU6</accession>
<evidence type="ECO:0000313" key="8">
    <source>
        <dbReference type="Proteomes" id="UP001445076"/>
    </source>
</evidence>
<keyword evidence="3 5" id="KW-1133">Transmembrane helix</keyword>
<dbReference type="GO" id="GO:0016020">
    <property type="term" value="C:membrane"/>
    <property type="evidence" value="ECO:0007669"/>
    <property type="project" value="UniProtKB-SubCell"/>
</dbReference>
<evidence type="ECO:0000256" key="2">
    <source>
        <dbReference type="ARBA" id="ARBA00022692"/>
    </source>
</evidence>
<evidence type="ECO:0000256" key="1">
    <source>
        <dbReference type="ARBA" id="ARBA00004141"/>
    </source>
</evidence>
<protein>
    <recommendedName>
        <fullName evidence="9">Aquaporin</fullName>
    </recommendedName>
</protein>
<sequence>VATSCGMLAYSVYLFLIILCRGRSWGKTVTACPYSLLEEYVEVGANPLHVVLKVVAQLTGGLTSIRWVRYIWLAELTDTHASSHKVENCRADLQVPVIFGFLLESLLTCSSRLVSRALGEVKPKFAAAMNSFFATCMVLVAFNYSGGYLNPVLATSLKWSCHGHTNTEHIIVYWAGSTLGAMLAIRLWNLVTVKNVLVATFTSKDR</sequence>
<dbReference type="EMBL" id="JARKIK010000023">
    <property type="protein sequence ID" value="KAK8744133.1"/>
    <property type="molecule type" value="Genomic_DNA"/>
</dbReference>
<evidence type="ECO:0000256" key="5">
    <source>
        <dbReference type="SAM" id="Phobius"/>
    </source>
</evidence>
<proteinExistence type="predicted"/>
<name>A0AAW0XHU6_CHEQU</name>
<evidence type="ECO:0000256" key="4">
    <source>
        <dbReference type="ARBA" id="ARBA00023136"/>
    </source>
</evidence>
<gene>
    <name evidence="7" type="ORF">OTU49_001016</name>
</gene>
<feature type="chain" id="PRO_5043329139" description="Aquaporin" evidence="6">
    <location>
        <begin position="23"/>
        <end position="206"/>
    </location>
</feature>
<dbReference type="GO" id="GO:0005737">
    <property type="term" value="C:cytoplasm"/>
    <property type="evidence" value="ECO:0007669"/>
    <property type="project" value="TreeGrafter"/>
</dbReference>
<feature type="non-terminal residue" evidence="7">
    <location>
        <position position="1"/>
    </location>
</feature>